<name>A0A1B2EWK7_9HYPH</name>
<geneLocation type="plasmid" evidence="1">
    <name>unnamed2</name>
</geneLocation>
<keyword evidence="1" id="KW-0614">Plasmid</keyword>
<protein>
    <submittedName>
        <fullName evidence="1">Uncharacterized protein</fullName>
    </submittedName>
</protein>
<dbReference type="KEGG" id="moc:BB934_39660"/>
<dbReference type="OrthoDB" id="9805588at2"/>
<dbReference type="AlphaFoldDB" id="A0A1B2EWK7"/>
<gene>
    <name evidence="1" type="ORF">BB934_39660</name>
</gene>
<dbReference type="InterPro" id="IPR033469">
    <property type="entry name" value="CYTH-like_dom_sf"/>
</dbReference>
<evidence type="ECO:0000313" key="1">
    <source>
        <dbReference type="EMBL" id="ANY84335.1"/>
    </source>
</evidence>
<proteinExistence type="predicted"/>
<reference evidence="1" key="1">
    <citation type="submission" date="2016-07" db="EMBL/GenBank/DDBJ databases">
        <title>Microvirga ossetica sp. nov. a new species of rhizobia isolated from root nodules of the legume species Vicia alpestris Steven originated from North Ossetia region in the Caucasus.</title>
        <authorList>
            <person name="Safronova V.I."/>
            <person name="Kuznetsova I.G."/>
            <person name="Sazanova A.L."/>
            <person name="Belimov A."/>
            <person name="Andronov E."/>
            <person name="Osledkin Y.S."/>
            <person name="Onishchuk O.P."/>
            <person name="Kurchak O.N."/>
            <person name="Shaposhnikov A.I."/>
            <person name="Willems A."/>
            <person name="Tikhonovich I.A."/>
        </authorList>
    </citation>
    <scope>NUCLEOTIDE SEQUENCE [LARGE SCALE GENOMIC DNA]</scope>
    <source>
        <strain evidence="1">V5/3M</strain>
        <plasmid evidence="1">unnamed2</plasmid>
    </source>
</reference>
<dbReference type="Gene3D" id="2.40.320.10">
    <property type="entry name" value="Hypothetical Protein Pfu-838710-001"/>
    <property type="match status" value="1"/>
</dbReference>
<organism evidence="1">
    <name type="scientific">Microvirga ossetica</name>
    <dbReference type="NCBI Taxonomy" id="1882682"/>
    <lineage>
        <taxon>Bacteria</taxon>
        <taxon>Pseudomonadati</taxon>
        <taxon>Pseudomonadota</taxon>
        <taxon>Alphaproteobacteria</taxon>
        <taxon>Hyphomicrobiales</taxon>
        <taxon>Methylobacteriaceae</taxon>
        <taxon>Microvirga</taxon>
    </lineage>
</organism>
<dbReference type="SUPFAM" id="SSF55154">
    <property type="entry name" value="CYTH-like phosphatases"/>
    <property type="match status" value="1"/>
</dbReference>
<sequence length="229" mass="25781">MTVRRRFLLTPSFVRLIRRERGGLPHLEGFFPEQQDRSSWVCLEEETGWLILKTVGPHGEIEDQTEIPVSHAHALLDVCAGKVDSIRTVLPIGEGHALVDEIVRPRALHLVTVEFASDREARGFRPLEWFGPEVTADPRYTHQSIALRGLDDEPEIPLSNAALNSLIDTLDGRFLAQVRVSSNRPKAKQVPVTRAKAQTREETVKANLDEIEAAMMREMEKALRKGKPV</sequence>
<dbReference type="RefSeq" id="WP_099515239.1">
    <property type="nucleotide sequence ID" value="NZ_CP016619.1"/>
</dbReference>
<accession>A0A1B2EWK7</accession>
<dbReference type="EMBL" id="CP016619">
    <property type="protein sequence ID" value="ANY84335.1"/>
    <property type="molecule type" value="Genomic_DNA"/>
</dbReference>